<dbReference type="GeneID" id="37014835"/>
<dbReference type="Proteomes" id="UP000245942">
    <property type="component" value="Unassembled WGS sequence"/>
</dbReference>
<keyword evidence="3" id="KW-1185">Reference proteome</keyword>
<dbReference type="PANTHER" id="PTHR37948">
    <property type="entry name" value="ZGC:113208"/>
    <property type="match status" value="1"/>
</dbReference>
<evidence type="ECO:0000313" key="2">
    <source>
        <dbReference type="EMBL" id="PWN19010.1"/>
    </source>
</evidence>
<sequence length="360" mass="40737">MDSDSDDYERAREKQIKENRALLESLGLNSESVRLRSPSPPRPAKRTRTVKTQPASVSPPVERQRSSRIASSSRQTYNEKELTRRSSTRQQKAAKAREGERKSKRLSASRSKYTEANTSDTDSENDYVPAQPKPVFQLKKIRNPSPPTLDDSDDDTAVFTENAPLPTRLPLKAGMGGRGPLSFEKAWSHFRPNLTPEEVIRGGAFGGTFFRTCYSGVLKRDLIAEEDIAELPQAWTEGLDQDVYLKAQEYAEEINMFGKKAGQSLQAWEQAGWIARQDPRGWFQWYCRFYSGRRSADDARQVQRWQRACGPAGRFKRAVAAKVAKAGAAWDDGEVAAVLRQVIWQWACELSQEDYEAYFA</sequence>
<feature type="compositionally biased region" description="Basic and acidic residues" evidence="1">
    <location>
        <begin position="8"/>
        <end position="21"/>
    </location>
</feature>
<protein>
    <submittedName>
        <fullName evidence="2">Uncharacterized protein</fullName>
    </submittedName>
</protein>
<proteinExistence type="predicted"/>
<name>A0A316U1D3_9BASI</name>
<evidence type="ECO:0000256" key="1">
    <source>
        <dbReference type="SAM" id="MobiDB-lite"/>
    </source>
</evidence>
<dbReference type="PANTHER" id="PTHR37948:SF1">
    <property type="entry name" value="BLL5189 PROTEIN"/>
    <property type="match status" value="1"/>
</dbReference>
<dbReference type="EMBL" id="KZ819333">
    <property type="protein sequence ID" value="PWN19010.1"/>
    <property type="molecule type" value="Genomic_DNA"/>
</dbReference>
<dbReference type="RefSeq" id="XP_025346170.1">
    <property type="nucleotide sequence ID" value="XM_025493101.1"/>
</dbReference>
<evidence type="ECO:0000313" key="3">
    <source>
        <dbReference type="Proteomes" id="UP000245942"/>
    </source>
</evidence>
<organism evidence="2 3">
    <name type="scientific">Pseudomicrostroma glucosiphilum</name>
    <dbReference type="NCBI Taxonomy" id="1684307"/>
    <lineage>
        <taxon>Eukaryota</taxon>
        <taxon>Fungi</taxon>
        <taxon>Dikarya</taxon>
        <taxon>Basidiomycota</taxon>
        <taxon>Ustilaginomycotina</taxon>
        <taxon>Exobasidiomycetes</taxon>
        <taxon>Microstromatales</taxon>
        <taxon>Microstromatales incertae sedis</taxon>
        <taxon>Pseudomicrostroma</taxon>
    </lineage>
</organism>
<reference evidence="2 3" key="1">
    <citation type="journal article" date="2018" name="Mol. Biol. Evol.">
        <title>Broad Genomic Sampling Reveals a Smut Pathogenic Ancestry of the Fungal Clade Ustilaginomycotina.</title>
        <authorList>
            <person name="Kijpornyongpan T."/>
            <person name="Mondo S.J."/>
            <person name="Barry K."/>
            <person name="Sandor L."/>
            <person name="Lee J."/>
            <person name="Lipzen A."/>
            <person name="Pangilinan J."/>
            <person name="LaButti K."/>
            <person name="Hainaut M."/>
            <person name="Henrissat B."/>
            <person name="Grigoriev I.V."/>
            <person name="Spatafora J.W."/>
            <person name="Aime M.C."/>
        </authorList>
    </citation>
    <scope>NUCLEOTIDE SEQUENCE [LARGE SCALE GENOMIC DNA]</scope>
    <source>
        <strain evidence="2 3">MCA 4718</strain>
    </source>
</reference>
<gene>
    <name evidence="2" type="ORF">BCV69DRAFT_284609</name>
</gene>
<dbReference type="STRING" id="1684307.A0A316U1D3"/>
<feature type="region of interest" description="Disordered" evidence="1">
    <location>
        <begin position="1"/>
        <end position="134"/>
    </location>
</feature>
<dbReference type="AlphaFoldDB" id="A0A316U1D3"/>
<accession>A0A316U1D3</accession>
<dbReference type="OrthoDB" id="4850at2759"/>